<feature type="non-terminal residue" evidence="1">
    <location>
        <position position="100"/>
    </location>
</feature>
<reference evidence="1" key="1">
    <citation type="submission" date="2021-02" db="EMBL/GenBank/DDBJ databases">
        <authorList>
            <person name="Dougan E. K."/>
            <person name="Rhodes N."/>
            <person name="Thang M."/>
            <person name="Chan C."/>
        </authorList>
    </citation>
    <scope>NUCLEOTIDE SEQUENCE</scope>
</reference>
<evidence type="ECO:0000313" key="1">
    <source>
        <dbReference type="EMBL" id="CAE8709295.1"/>
    </source>
</evidence>
<dbReference type="EMBL" id="CAJNNW010031824">
    <property type="protein sequence ID" value="CAE8709295.1"/>
    <property type="molecule type" value="Genomic_DNA"/>
</dbReference>
<comment type="caution">
    <text evidence="1">The sequence shown here is derived from an EMBL/GenBank/DDBJ whole genome shotgun (WGS) entry which is preliminary data.</text>
</comment>
<proteinExistence type="predicted"/>
<protein>
    <submittedName>
        <fullName evidence="1">Uncharacterized protein</fullName>
    </submittedName>
</protein>
<accession>A0A813KNL2</accession>
<gene>
    <name evidence="1" type="ORF">PGLA2088_LOCUS35377</name>
</gene>
<sequence>LAVPAATGASKTIGAEVLLPLGSAASPRAVPATTGAFTRLCTQQAARAASRAHSTPPLLLAAAFKEELRALGGESRLAEVPRVPPVRPKVRHKLPLNETR</sequence>
<feature type="non-terminal residue" evidence="1">
    <location>
        <position position="1"/>
    </location>
</feature>
<organism evidence="1 2">
    <name type="scientific">Polarella glacialis</name>
    <name type="common">Dinoflagellate</name>
    <dbReference type="NCBI Taxonomy" id="89957"/>
    <lineage>
        <taxon>Eukaryota</taxon>
        <taxon>Sar</taxon>
        <taxon>Alveolata</taxon>
        <taxon>Dinophyceae</taxon>
        <taxon>Suessiales</taxon>
        <taxon>Suessiaceae</taxon>
        <taxon>Polarella</taxon>
    </lineage>
</organism>
<dbReference type="Proteomes" id="UP000626109">
    <property type="component" value="Unassembled WGS sequence"/>
</dbReference>
<dbReference type="AlphaFoldDB" id="A0A813KNL2"/>
<evidence type="ECO:0000313" key="2">
    <source>
        <dbReference type="Proteomes" id="UP000626109"/>
    </source>
</evidence>
<name>A0A813KNL2_POLGL</name>